<proteinExistence type="predicted"/>
<feature type="chain" id="PRO_5043824516" evidence="1">
    <location>
        <begin position="28"/>
        <end position="152"/>
    </location>
</feature>
<dbReference type="Gene3D" id="3.10.450.50">
    <property type="match status" value="1"/>
</dbReference>
<organism evidence="3 4">
    <name type="scientific">Elongatibacter sediminis</name>
    <dbReference type="NCBI Taxonomy" id="3119006"/>
    <lineage>
        <taxon>Bacteria</taxon>
        <taxon>Pseudomonadati</taxon>
        <taxon>Pseudomonadota</taxon>
        <taxon>Gammaproteobacteria</taxon>
        <taxon>Chromatiales</taxon>
        <taxon>Wenzhouxiangellaceae</taxon>
        <taxon>Elongatibacter</taxon>
    </lineage>
</organism>
<gene>
    <name evidence="3" type="ORF">V3330_02565</name>
</gene>
<dbReference type="SUPFAM" id="SSF54427">
    <property type="entry name" value="NTF2-like"/>
    <property type="match status" value="1"/>
</dbReference>
<name>A0AAW9R9T3_9GAMM</name>
<dbReference type="EMBL" id="JAZHOG010000001">
    <property type="protein sequence ID" value="MEJ8566498.1"/>
    <property type="molecule type" value="Genomic_DNA"/>
</dbReference>
<sequence length="152" mass="16316">MTPSTLRRCSRCFVLIAFLAVSPLATSGESPMEAMVQAWEANYNSGELAAVQALYTADGCRMPPNAETAHGSEAILAQLEGSRNAAPKVKLDLTNTETFDGNGYATGTYSIMSADGTVLDSGKWMNVNRKVDGSWLIHCDIWNSNRPLPGAE</sequence>
<dbReference type="AlphaFoldDB" id="A0AAW9R9T3"/>
<dbReference type="Proteomes" id="UP001359886">
    <property type="component" value="Unassembled WGS sequence"/>
</dbReference>
<keyword evidence="4" id="KW-1185">Reference proteome</keyword>
<feature type="domain" description="DUF4440" evidence="2">
    <location>
        <begin position="34"/>
        <end position="137"/>
    </location>
</feature>
<keyword evidence="1" id="KW-0732">Signal</keyword>
<dbReference type="Pfam" id="PF14534">
    <property type="entry name" value="DUF4440"/>
    <property type="match status" value="1"/>
</dbReference>
<evidence type="ECO:0000259" key="2">
    <source>
        <dbReference type="Pfam" id="PF14534"/>
    </source>
</evidence>
<evidence type="ECO:0000313" key="3">
    <source>
        <dbReference type="EMBL" id="MEJ8566498.1"/>
    </source>
</evidence>
<dbReference type="RefSeq" id="WP_354693816.1">
    <property type="nucleotide sequence ID" value="NZ_JAZHOG010000001.1"/>
</dbReference>
<evidence type="ECO:0000256" key="1">
    <source>
        <dbReference type="SAM" id="SignalP"/>
    </source>
</evidence>
<comment type="caution">
    <text evidence="3">The sequence shown here is derived from an EMBL/GenBank/DDBJ whole genome shotgun (WGS) entry which is preliminary data.</text>
</comment>
<dbReference type="InterPro" id="IPR032710">
    <property type="entry name" value="NTF2-like_dom_sf"/>
</dbReference>
<dbReference type="InterPro" id="IPR027843">
    <property type="entry name" value="DUF4440"/>
</dbReference>
<reference evidence="3 4" key="1">
    <citation type="submission" date="2024-02" db="EMBL/GenBank/DDBJ databases">
        <title>A novel Wenzhouxiangellaceae bacterium, isolated from coastal sediments.</title>
        <authorList>
            <person name="Du Z.-J."/>
            <person name="Ye Y.-Q."/>
            <person name="Zhang X.-Y."/>
        </authorList>
    </citation>
    <scope>NUCLEOTIDE SEQUENCE [LARGE SCALE GENOMIC DNA]</scope>
    <source>
        <strain evidence="3 4">CH-27</strain>
    </source>
</reference>
<feature type="signal peptide" evidence="1">
    <location>
        <begin position="1"/>
        <end position="27"/>
    </location>
</feature>
<accession>A0AAW9R9T3</accession>
<evidence type="ECO:0000313" key="4">
    <source>
        <dbReference type="Proteomes" id="UP001359886"/>
    </source>
</evidence>
<protein>
    <submittedName>
        <fullName evidence="3">Nuclear transport factor 2 family protein</fullName>
    </submittedName>
</protein>